<dbReference type="EMBL" id="CP008947">
    <property type="protein sequence ID" value="AII05797.1"/>
    <property type="molecule type" value="Genomic_DNA"/>
</dbReference>
<protein>
    <submittedName>
        <fullName evidence="1">Uncharacterized protein</fullName>
    </submittedName>
</protein>
<organism evidence="1 2">
    <name type="scientific">Rhodococcus opacus</name>
    <name type="common">Nocardia opaca</name>
    <dbReference type="NCBI Taxonomy" id="37919"/>
    <lineage>
        <taxon>Bacteria</taxon>
        <taxon>Bacillati</taxon>
        <taxon>Actinomycetota</taxon>
        <taxon>Actinomycetes</taxon>
        <taxon>Mycobacteriales</taxon>
        <taxon>Nocardiaceae</taxon>
        <taxon>Rhodococcus</taxon>
    </lineage>
</organism>
<dbReference type="RefSeq" id="WP_037233188.1">
    <property type="nucleotide sequence ID" value="NZ_CP008947.1"/>
</dbReference>
<sequence>MAEMSWNDFRARRAVLEEILARAHVDPVPALRFGEVPGAIELFGSADNILLALQHRWSNHLAARLDQAVEDGTPLNAAWRALAAEQPALRALLDTAAASSLLLRGSQRAEQRMIEAHHTGRLSGHAIEQRPIGARTPTMTHV</sequence>
<proteinExistence type="predicted"/>
<dbReference type="Proteomes" id="UP000028488">
    <property type="component" value="Chromosome"/>
</dbReference>
<evidence type="ECO:0000313" key="2">
    <source>
        <dbReference type="Proteomes" id="UP000028488"/>
    </source>
</evidence>
<evidence type="ECO:0000313" key="1">
    <source>
        <dbReference type="EMBL" id="AII05797.1"/>
    </source>
</evidence>
<dbReference type="eggNOG" id="ENOG5030HPB">
    <property type="taxonomic scope" value="Bacteria"/>
</dbReference>
<accession>A0A076EKN9</accession>
<name>A0A076EKN9_RHOOP</name>
<dbReference type="AlphaFoldDB" id="A0A076EKN9"/>
<reference evidence="1 2" key="1">
    <citation type="submission" date="2014-07" db="EMBL/GenBank/DDBJ databases">
        <title>Genome Sequence of Rhodococcus opacus Strain R7, a Biodegrader of Mono- and Polycyclic Aromatic Hydrocarbons.</title>
        <authorList>
            <person name="Di Gennaro P."/>
            <person name="Zampolli J."/>
            <person name="Presti I."/>
            <person name="Cappelletti M."/>
            <person name="D'Ursi P."/>
            <person name="Orro A."/>
            <person name="Mezzelani A."/>
            <person name="Milanesi L."/>
        </authorList>
    </citation>
    <scope>NUCLEOTIDE SEQUENCE [LARGE SCALE GENOMIC DNA]</scope>
    <source>
        <strain evidence="1 2">R7</strain>
    </source>
</reference>
<gene>
    <name evidence="1" type="ORF">EP51_14855</name>
</gene>